<dbReference type="AlphaFoldDB" id="A0A9Q0LNP7"/>
<dbReference type="EMBL" id="JAPDFW010000059">
    <property type="protein sequence ID" value="KAJ5076911.1"/>
    <property type="molecule type" value="Genomic_DNA"/>
</dbReference>
<evidence type="ECO:0000313" key="1">
    <source>
        <dbReference type="EMBL" id="KAJ5076911.1"/>
    </source>
</evidence>
<sequence>MFNYQKLIFISQNNFAKKNAHFQCIFQNENGKFQDCVVILNPQYFQIRISSEKKDILIEIPKINITLSNKSDKMIQLSNEKQEYVIYTKNYSEQFILYKTFLLFKHFYQDFYIIQAGSINLSGIFQNKTSELDAITKRCVENGTVKFPLHFISKQNFKFIPVEVILNQKNFQFISDEFQTLIFNWNFNLNFQIDQSNTNILIISIENDSLLIFSEDVLIIELLFRCFHAFFNQFFQKNQEQTKNPILNLIPQFEILSKTQMDSKFSFPIKLNYQEKSFDQNCFISFCRFGFTIFTNEMTIFYPFTPKFQFEILNQSENHFKIQPQKQVEYHLFFQNQFDSTNFYLLLQTLLSNLIDNSKREYFQFFLSNENEKEKETFSKPFNSTIILTKDEIFISLNDGFFSCSNLNSARLIQNSAKSNLLKIFFDKEHFYTISSSKNQVEISHFIESFLQKRKDQILNCFENIKIEEDEFVDNFQDSTKSNESKQLLLLFKSSRWFNCVIYDSQNSIYNGKIQLNFNNKSKIWIFKIIDQFQNKKEISIINSFKISMKRDLHIQSILEFEEEKFTFEFLNYNDCEEFCLKLKQIRVLIEEEKENENKIILKENENKIILEENQLFFVVWINPNDQNTLGSGQLSFQNKDLQISINNSDLYHFPLKFIKIKKFPNQPILQISNSETNQFFVFHFQKEKFQNFLQLLLSKKRKENLKENSNEVN</sequence>
<organism evidence="1 2">
    <name type="scientific">Anaeramoeba ignava</name>
    <name type="common">Anaerobic marine amoeba</name>
    <dbReference type="NCBI Taxonomy" id="1746090"/>
    <lineage>
        <taxon>Eukaryota</taxon>
        <taxon>Metamonada</taxon>
        <taxon>Anaeramoebidae</taxon>
        <taxon>Anaeramoeba</taxon>
    </lineage>
</organism>
<protein>
    <submittedName>
        <fullName evidence="1">Uncharacterized protein</fullName>
    </submittedName>
</protein>
<accession>A0A9Q0LNP7</accession>
<comment type="caution">
    <text evidence="1">The sequence shown here is derived from an EMBL/GenBank/DDBJ whole genome shotgun (WGS) entry which is preliminary data.</text>
</comment>
<name>A0A9Q0LNP7_ANAIG</name>
<dbReference type="Proteomes" id="UP001149090">
    <property type="component" value="Unassembled WGS sequence"/>
</dbReference>
<proteinExistence type="predicted"/>
<reference evidence="1" key="1">
    <citation type="submission" date="2022-10" db="EMBL/GenBank/DDBJ databases">
        <title>Novel sulphate-reducing endosymbionts in the free-living metamonad Anaeramoeba.</title>
        <authorList>
            <person name="Jerlstrom-Hultqvist J."/>
            <person name="Cepicka I."/>
            <person name="Gallot-Lavallee L."/>
            <person name="Salas-Leiva D."/>
            <person name="Curtis B.A."/>
            <person name="Zahonova K."/>
            <person name="Pipaliya S."/>
            <person name="Dacks J."/>
            <person name="Roger A.J."/>
        </authorList>
    </citation>
    <scope>NUCLEOTIDE SEQUENCE</scope>
    <source>
        <strain evidence="1">BMAN</strain>
    </source>
</reference>
<gene>
    <name evidence="1" type="ORF">M0811_00231</name>
</gene>
<evidence type="ECO:0000313" key="2">
    <source>
        <dbReference type="Proteomes" id="UP001149090"/>
    </source>
</evidence>
<keyword evidence="2" id="KW-1185">Reference proteome</keyword>